<name>A0A315Z8D9_SEDFL</name>
<dbReference type="EMBL" id="QGDO01000003">
    <property type="protein sequence ID" value="PWJ41846.1"/>
    <property type="molecule type" value="Genomic_DNA"/>
</dbReference>
<dbReference type="AlphaFoldDB" id="A0A315Z8D9"/>
<dbReference type="RefSeq" id="WP_109618235.1">
    <property type="nucleotide sequence ID" value="NZ_QGDO01000003.1"/>
</dbReference>
<sequence>MKHFIYLSILILCCTYCKSSNPKNSIEFEVNKKLLGASISDTTLGFQLEAPVGWVSYPNVNSTEDIVKHIYKDSLSEAALSITDLNVLGTHDPAQEISDNTGHLIESMKLNVLDTTNFYYEGLDIVQYTFGNDKLMLFRLKMKSSNSVLVDYIVPTENIKTHLRKVESSIGSIRVN</sequence>
<keyword evidence="2" id="KW-1185">Reference proteome</keyword>
<gene>
    <name evidence="1" type="ORF">BC781_10396</name>
</gene>
<protein>
    <recommendedName>
        <fullName evidence="3">PsbP protein</fullName>
    </recommendedName>
</protein>
<organism evidence="1 2">
    <name type="scientific">Sediminitomix flava</name>
    <dbReference type="NCBI Taxonomy" id="379075"/>
    <lineage>
        <taxon>Bacteria</taxon>
        <taxon>Pseudomonadati</taxon>
        <taxon>Bacteroidota</taxon>
        <taxon>Cytophagia</taxon>
        <taxon>Cytophagales</taxon>
        <taxon>Flammeovirgaceae</taxon>
        <taxon>Sediminitomix</taxon>
    </lineage>
</organism>
<proteinExistence type="predicted"/>
<dbReference type="Proteomes" id="UP000245535">
    <property type="component" value="Unassembled WGS sequence"/>
</dbReference>
<evidence type="ECO:0000313" key="1">
    <source>
        <dbReference type="EMBL" id="PWJ41846.1"/>
    </source>
</evidence>
<accession>A0A315Z8D9</accession>
<evidence type="ECO:0000313" key="2">
    <source>
        <dbReference type="Proteomes" id="UP000245535"/>
    </source>
</evidence>
<reference evidence="1 2" key="1">
    <citation type="submission" date="2018-03" db="EMBL/GenBank/DDBJ databases">
        <title>Genomic Encyclopedia of Archaeal and Bacterial Type Strains, Phase II (KMG-II): from individual species to whole genera.</title>
        <authorList>
            <person name="Goeker M."/>
        </authorList>
    </citation>
    <scope>NUCLEOTIDE SEQUENCE [LARGE SCALE GENOMIC DNA]</scope>
    <source>
        <strain evidence="1 2">DSM 28229</strain>
    </source>
</reference>
<comment type="caution">
    <text evidence="1">The sequence shown here is derived from an EMBL/GenBank/DDBJ whole genome shotgun (WGS) entry which is preliminary data.</text>
</comment>
<evidence type="ECO:0008006" key="3">
    <source>
        <dbReference type="Google" id="ProtNLM"/>
    </source>
</evidence>